<name>A0AAV6I3I8_9ERIC</name>
<accession>A0AAV6I3I8</accession>
<dbReference type="EMBL" id="JACTNZ010000012">
    <property type="protein sequence ID" value="KAG5521299.1"/>
    <property type="molecule type" value="Genomic_DNA"/>
</dbReference>
<sequence>MEINSSSESPGKGTILFLSLKLNPTLVKTPENPFNPFDLATRSSIDIWNLLSEDCRWMFNKPCGGFLVAVRYEPLVIALYQGPRFAIAGIQYRSTVISPYNKMRAEAKPQHHQSDPIRRPFGGSPTTSDFTKSVASKPKNKNANESQKKKKAKLLPGERRAEKSVTREESRVRRNLLITHRSSLLVFVVHKIAVELQDTRKKRYALWTWRLLLSQIDHRMFHEILRHALVHSLPTHIVLHTLRYDMNLHSQHLLLVFPSLTKPVVL</sequence>
<evidence type="ECO:0000313" key="2">
    <source>
        <dbReference type="EMBL" id="KAG5521299.1"/>
    </source>
</evidence>
<feature type="compositionally biased region" description="Basic and acidic residues" evidence="1">
    <location>
        <begin position="156"/>
        <end position="166"/>
    </location>
</feature>
<reference evidence="2" key="1">
    <citation type="submission" date="2020-08" db="EMBL/GenBank/DDBJ databases">
        <title>Plant Genome Project.</title>
        <authorList>
            <person name="Zhang R.-G."/>
        </authorList>
    </citation>
    <scope>NUCLEOTIDE SEQUENCE</scope>
    <source>
        <strain evidence="2">WSP0</strain>
        <tissue evidence="2">Leaf</tissue>
    </source>
</reference>
<gene>
    <name evidence="2" type="ORF">RHGRI_033749</name>
</gene>
<comment type="caution">
    <text evidence="2">The sequence shown here is derived from an EMBL/GenBank/DDBJ whole genome shotgun (WGS) entry which is preliminary data.</text>
</comment>
<dbReference type="Proteomes" id="UP000823749">
    <property type="component" value="Chromosome 12"/>
</dbReference>
<feature type="compositionally biased region" description="Basic and acidic residues" evidence="1">
    <location>
        <begin position="104"/>
        <end position="118"/>
    </location>
</feature>
<organism evidence="2 3">
    <name type="scientific">Rhododendron griersonianum</name>
    <dbReference type="NCBI Taxonomy" id="479676"/>
    <lineage>
        <taxon>Eukaryota</taxon>
        <taxon>Viridiplantae</taxon>
        <taxon>Streptophyta</taxon>
        <taxon>Embryophyta</taxon>
        <taxon>Tracheophyta</taxon>
        <taxon>Spermatophyta</taxon>
        <taxon>Magnoliopsida</taxon>
        <taxon>eudicotyledons</taxon>
        <taxon>Gunneridae</taxon>
        <taxon>Pentapetalae</taxon>
        <taxon>asterids</taxon>
        <taxon>Ericales</taxon>
        <taxon>Ericaceae</taxon>
        <taxon>Ericoideae</taxon>
        <taxon>Rhodoreae</taxon>
        <taxon>Rhododendron</taxon>
    </lineage>
</organism>
<evidence type="ECO:0000313" key="3">
    <source>
        <dbReference type="Proteomes" id="UP000823749"/>
    </source>
</evidence>
<feature type="region of interest" description="Disordered" evidence="1">
    <location>
        <begin position="104"/>
        <end position="166"/>
    </location>
</feature>
<proteinExistence type="predicted"/>
<feature type="compositionally biased region" description="Polar residues" evidence="1">
    <location>
        <begin position="124"/>
        <end position="134"/>
    </location>
</feature>
<dbReference type="AlphaFoldDB" id="A0AAV6I3I8"/>
<protein>
    <submittedName>
        <fullName evidence="2">Uncharacterized protein</fullName>
    </submittedName>
</protein>
<keyword evidence="3" id="KW-1185">Reference proteome</keyword>
<evidence type="ECO:0000256" key="1">
    <source>
        <dbReference type="SAM" id="MobiDB-lite"/>
    </source>
</evidence>